<feature type="region of interest" description="Disordered" evidence="3">
    <location>
        <begin position="52"/>
        <end position="155"/>
    </location>
</feature>
<dbReference type="PANTHER" id="PTHR10358:SF6">
    <property type="entry name" value="ENDOSULFINE, ISOFORM A"/>
    <property type="match status" value="1"/>
</dbReference>
<evidence type="ECO:0000256" key="1">
    <source>
        <dbReference type="ARBA" id="ARBA00010520"/>
    </source>
</evidence>
<name>A0A9W7ZJD6_9FUNG</name>
<dbReference type="Pfam" id="PF04667">
    <property type="entry name" value="Endosulfine"/>
    <property type="match status" value="1"/>
</dbReference>
<dbReference type="PANTHER" id="PTHR10358">
    <property type="entry name" value="ENDOSULFINE"/>
    <property type="match status" value="1"/>
</dbReference>
<feature type="compositionally biased region" description="Polar residues" evidence="3">
    <location>
        <begin position="145"/>
        <end position="155"/>
    </location>
</feature>
<reference evidence="4" key="1">
    <citation type="submission" date="2022-07" db="EMBL/GenBank/DDBJ databases">
        <title>Phylogenomic reconstructions and comparative analyses of Kickxellomycotina fungi.</title>
        <authorList>
            <person name="Reynolds N.K."/>
            <person name="Stajich J.E."/>
            <person name="Barry K."/>
            <person name="Grigoriev I.V."/>
            <person name="Crous P."/>
            <person name="Smith M.E."/>
        </authorList>
    </citation>
    <scope>NUCLEOTIDE SEQUENCE</scope>
    <source>
        <strain evidence="4">RSA 861</strain>
    </source>
</reference>
<comment type="caution">
    <text evidence="4">The sequence shown here is derived from an EMBL/GenBank/DDBJ whole genome shotgun (WGS) entry which is preliminary data.</text>
</comment>
<gene>
    <name evidence="4" type="ORF">IWQ60_011096</name>
</gene>
<dbReference type="AlphaFoldDB" id="A0A9W7ZJD6"/>
<organism evidence="4 5">
    <name type="scientific">Tieghemiomyces parasiticus</name>
    <dbReference type="NCBI Taxonomy" id="78921"/>
    <lineage>
        <taxon>Eukaryota</taxon>
        <taxon>Fungi</taxon>
        <taxon>Fungi incertae sedis</taxon>
        <taxon>Zoopagomycota</taxon>
        <taxon>Kickxellomycotina</taxon>
        <taxon>Dimargaritomycetes</taxon>
        <taxon>Dimargaritales</taxon>
        <taxon>Dimargaritaceae</taxon>
        <taxon>Tieghemiomyces</taxon>
    </lineage>
</organism>
<dbReference type="GO" id="GO:0004864">
    <property type="term" value="F:protein phosphatase inhibitor activity"/>
    <property type="evidence" value="ECO:0007669"/>
    <property type="project" value="TreeGrafter"/>
</dbReference>
<dbReference type="EMBL" id="JANBPT010001179">
    <property type="protein sequence ID" value="KAJ1909577.1"/>
    <property type="molecule type" value="Genomic_DNA"/>
</dbReference>
<dbReference type="Proteomes" id="UP001150569">
    <property type="component" value="Unassembled WGS sequence"/>
</dbReference>
<protein>
    <recommendedName>
        <fullName evidence="2">mRNA stability protein</fullName>
    </recommendedName>
</protein>
<evidence type="ECO:0000256" key="2">
    <source>
        <dbReference type="RuleBase" id="RU363120"/>
    </source>
</evidence>
<evidence type="ECO:0000313" key="4">
    <source>
        <dbReference type="EMBL" id="KAJ1909577.1"/>
    </source>
</evidence>
<evidence type="ECO:0000313" key="5">
    <source>
        <dbReference type="Proteomes" id="UP001150569"/>
    </source>
</evidence>
<proteinExistence type="inferred from homology"/>
<comment type="similarity">
    <text evidence="1 2">Belongs to the endosulfine family.</text>
</comment>
<dbReference type="OrthoDB" id="5949865at2759"/>
<dbReference type="GO" id="GO:0005737">
    <property type="term" value="C:cytoplasm"/>
    <property type="evidence" value="ECO:0007669"/>
    <property type="project" value="TreeGrafter"/>
</dbReference>
<evidence type="ECO:0000256" key="3">
    <source>
        <dbReference type="SAM" id="MobiDB-lite"/>
    </source>
</evidence>
<keyword evidence="5" id="KW-1185">Reference proteome</keyword>
<sequence>MLPARQQKVDVTKMTEEEKKMFRLYGKLPSRKDILNHKVKERKYFDSGDYALSKAGKNTLPVGEQHPSPDNIPHQNPALMPTCTQAEKLASSPVKDTSLPREPLSPGSLASSNRLTPAPVTSLPPSAANPEAEFKSPVGAAQPLPLSTQGKGPQM</sequence>
<comment type="function">
    <text evidence="2">Plays an essential role in initiation of the G0 program by preventing the degradation of specific nutrient-regulated mRNAs via the 5'-3' mRNA decay pathway.</text>
</comment>
<accession>A0A9W7ZJD6</accession>
<dbReference type="InterPro" id="IPR006760">
    <property type="entry name" value="Endosulphine"/>
</dbReference>